<dbReference type="SUPFAM" id="SSF54637">
    <property type="entry name" value="Thioesterase/thiol ester dehydrase-isomerase"/>
    <property type="match status" value="1"/>
</dbReference>
<dbReference type="STRING" id="1121279.SAMN02745887_00994"/>
<evidence type="ECO:0000313" key="3">
    <source>
        <dbReference type="Proteomes" id="UP000186513"/>
    </source>
</evidence>
<evidence type="ECO:0000313" key="2">
    <source>
        <dbReference type="EMBL" id="SFZ73821.1"/>
    </source>
</evidence>
<dbReference type="Pfam" id="PF09500">
    <property type="entry name" value="YiiD_C"/>
    <property type="match status" value="1"/>
</dbReference>
<name>A0A1K2HAV9_9NEIS</name>
<gene>
    <name evidence="2" type="ORF">SAMN02745887_00994</name>
</gene>
<protein>
    <submittedName>
        <fullName evidence="2">Thioesterase domain-containing protein, putative</fullName>
    </submittedName>
</protein>
<dbReference type="NCBIfam" id="TIGR02447">
    <property type="entry name" value="yiiD_Cterm"/>
    <property type="match status" value="1"/>
</dbReference>
<accession>A0A1K2HAV9</accession>
<sequence>MQKDWQTLLHASIPLAQAMQVRVQAQPDGRLALTVPLAPNRNDKGTGFGGSLATLATLAGWVETQRQLDQAGLGEGVEIVIQRGETEYLLPAEADFCACVLPLTAEDSERFCRLFARRGLARLTLQVALYCGELLVARFRGDYVAKRADGT</sequence>
<dbReference type="InterPro" id="IPR029069">
    <property type="entry name" value="HotDog_dom_sf"/>
</dbReference>
<dbReference type="AlphaFoldDB" id="A0A1K2HAV9"/>
<organism evidence="2 3">
    <name type="scientific">Chitinimonas taiwanensis DSM 18899</name>
    <dbReference type="NCBI Taxonomy" id="1121279"/>
    <lineage>
        <taxon>Bacteria</taxon>
        <taxon>Pseudomonadati</taxon>
        <taxon>Pseudomonadota</taxon>
        <taxon>Betaproteobacteria</taxon>
        <taxon>Neisseriales</taxon>
        <taxon>Chitinibacteraceae</taxon>
        <taxon>Chitinimonas</taxon>
    </lineage>
</organism>
<dbReference type="InterPro" id="IPR012660">
    <property type="entry name" value="YiiD_C"/>
</dbReference>
<dbReference type="Gene3D" id="3.10.129.10">
    <property type="entry name" value="Hotdog Thioesterase"/>
    <property type="match status" value="1"/>
</dbReference>
<dbReference type="EMBL" id="FPKR01000003">
    <property type="protein sequence ID" value="SFZ73821.1"/>
    <property type="molecule type" value="Genomic_DNA"/>
</dbReference>
<reference evidence="2 3" key="1">
    <citation type="submission" date="2016-11" db="EMBL/GenBank/DDBJ databases">
        <authorList>
            <person name="Jaros S."/>
            <person name="Januszkiewicz K."/>
            <person name="Wedrychowicz H."/>
        </authorList>
    </citation>
    <scope>NUCLEOTIDE SEQUENCE [LARGE SCALE GENOMIC DNA]</scope>
    <source>
        <strain evidence="2 3">DSM 18899</strain>
    </source>
</reference>
<keyword evidence="3" id="KW-1185">Reference proteome</keyword>
<proteinExistence type="predicted"/>
<evidence type="ECO:0000259" key="1">
    <source>
        <dbReference type="Pfam" id="PF09500"/>
    </source>
</evidence>
<dbReference type="Proteomes" id="UP000186513">
    <property type="component" value="Unassembled WGS sequence"/>
</dbReference>
<dbReference type="RefSeq" id="WP_072427523.1">
    <property type="nucleotide sequence ID" value="NZ_FPKR01000003.1"/>
</dbReference>
<feature type="domain" description="Thioesterase putative" evidence="1">
    <location>
        <begin position="5"/>
        <end position="146"/>
    </location>
</feature>
<dbReference type="OrthoDB" id="572024at2"/>